<keyword evidence="1" id="KW-0812">Transmembrane</keyword>
<evidence type="ECO:0000313" key="3">
    <source>
        <dbReference type="EMBL" id="TFV99307.1"/>
    </source>
</evidence>
<comment type="caution">
    <text evidence="3">The sequence shown here is derived from an EMBL/GenBank/DDBJ whole genome shotgun (WGS) entry which is preliminary data.</text>
</comment>
<dbReference type="EMBL" id="SPQZ01000002">
    <property type="protein sequence ID" value="TFV99307.1"/>
    <property type="molecule type" value="Genomic_DNA"/>
</dbReference>
<dbReference type="SUPFAM" id="SSF56601">
    <property type="entry name" value="beta-lactamase/transpeptidase-like"/>
    <property type="match status" value="1"/>
</dbReference>
<feature type="domain" description="Peptidase S11 D-alanyl-D-alanine carboxypeptidase A N-terminal" evidence="2">
    <location>
        <begin position="79"/>
        <end position="280"/>
    </location>
</feature>
<proteinExistence type="predicted"/>
<sequence>MDFRPGRFIGILIGVVVILGIGVYGPVTLLAPLPAVHAEVLSPANPAADAKPPTLPAEGASAVIAVGETKPFAVAGTADAVPIAGIAKVIAALVTIDEKPLAVGKAGDKITITTPDYAAYIDYSKEGARTLPVFRGEKWTEQQVLQAVLLGSSNNHADTLVRWAFGSVDAYVEAANTWLAKNGMKSTTVADATGLSGDTVGTASDAAMLGVLLSEQPTLHDILSQPATALVNARGVENTTDFFSDLGVFGISRSFTDPAGVCYLFTKTIGEGDAAVTVSGAFIRQPDYETLASGIEAFAASAEESAAPVDVIAKSTAYVHFRAPWGAQADGVTGKAVTRSAWKSGSSSTKVDFEDFSTKSEGAVVGHVRVGDGDASVALKLSKPIRDPGLGWRLMNPIPMVQSLIESQTSGTETAEK</sequence>
<reference evidence="3 4" key="1">
    <citation type="journal article" date="2018" name="J. Microbiol.">
        <title>Leifsonia flava sp. nov., a novel actinobacterium isolated from the rhizosphere of Aquilegia viridiflora.</title>
        <authorList>
            <person name="Cai Y."/>
            <person name="Tao W.Z."/>
            <person name="Ma Y.J."/>
            <person name="Cheng J."/>
            <person name="Zhang M.Y."/>
            <person name="Zhang Y.X."/>
        </authorList>
    </citation>
    <scope>NUCLEOTIDE SEQUENCE [LARGE SCALE GENOMIC DNA]</scope>
    <source>
        <strain evidence="3 4">SYP-B2174</strain>
    </source>
</reference>
<dbReference type="InterPro" id="IPR012338">
    <property type="entry name" value="Beta-lactam/transpept-like"/>
</dbReference>
<dbReference type="GO" id="GO:0006508">
    <property type="term" value="P:proteolysis"/>
    <property type="evidence" value="ECO:0007669"/>
    <property type="project" value="InterPro"/>
</dbReference>
<keyword evidence="1" id="KW-1133">Transmembrane helix</keyword>
<dbReference type="InterPro" id="IPR001967">
    <property type="entry name" value="Peptidase_S11_N"/>
</dbReference>
<keyword evidence="1" id="KW-0472">Membrane</keyword>
<evidence type="ECO:0000259" key="2">
    <source>
        <dbReference type="Pfam" id="PF00768"/>
    </source>
</evidence>
<evidence type="ECO:0000313" key="4">
    <source>
        <dbReference type="Proteomes" id="UP000298127"/>
    </source>
</evidence>
<organism evidence="3 4">
    <name type="scientific">Orlajensenia leifsoniae</name>
    <dbReference type="NCBI Taxonomy" id="2561933"/>
    <lineage>
        <taxon>Bacteria</taxon>
        <taxon>Bacillati</taxon>
        <taxon>Actinomycetota</taxon>
        <taxon>Actinomycetes</taxon>
        <taxon>Micrococcales</taxon>
        <taxon>Microbacteriaceae</taxon>
        <taxon>Orlajensenia</taxon>
    </lineage>
</organism>
<dbReference type="GO" id="GO:0009002">
    <property type="term" value="F:serine-type D-Ala-D-Ala carboxypeptidase activity"/>
    <property type="evidence" value="ECO:0007669"/>
    <property type="project" value="InterPro"/>
</dbReference>
<accession>A0A4Y9R4Y8</accession>
<dbReference type="Gene3D" id="3.40.710.10">
    <property type="entry name" value="DD-peptidase/beta-lactamase superfamily"/>
    <property type="match status" value="1"/>
</dbReference>
<gene>
    <name evidence="3" type="ORF">E4M00_07405</name>
</gene>
<dbReference type="AlphaFoldDB" id="A0A4Y9R4Y8"/>
<dbReference type="Pfam" id="PF00768">
    <property type="entry name" value="Peptidase_S11"/>
    <property type="match status" value="1"/>
</dbReference>
<protein>
    <recommendedName>
        <fullName evidence="2">Peptidase S11 D-alanyl-D-alanine carboxypeptidase A N-terminal domain-containing protein</fullName>
    </recommendedName>
</protein>
<keyword evidence="4" id="KW-1185">Reference proteome</keyword>
<dbReference type="RefSeq" id="WP_135119819.1">
    <property type="nucleotide sequence ID" value="NZ_SPQZ01000002.1"/>
</dbReference>
<dbReference type="Proteomes" id="UP000298127">
    <property type="component" value="Unassembled WGS sequence"/>
</dbReference>
<evidence type="ECO:0000256" key="1">
    <source>
        <dbReference type="SAM" id="Phobius"/>
    </source>
</evidence>
<feature type="transmembrane region" description="Helical" evidence="1">
    <location>
        <begin position="7"/>
        <end position="27"/>
    </location>
</feature>
<name>A0A4Y9R4Y8_9MICO</name>